<dbReference type="GO" id="GO:0005506">
    <property type="term" value="F:iron ion binding"/>
    <property type="evidence" value="ECO:0007669"/>
    <property type="project" value="InterPro"/>
</dbReference>
<dbReference type="GO" id="GO:0020037">
    <property type="term" value="F:heme binding"/>
    <property type="evidence" value="ECO:0007669"/>
    <property type="project" value="InterPro"/>
</dbReference>
<dbReference type="InterPro" id="IPR001128">
    <property type="entry name" value="Cyt_P450"/>
</dbReference>
<comment type="caution">
    <text evidence="7">The sequence shown here is derived from an EMBL/GenBank/DDBJ whole genome shotgun (WGS) entry which is preliminary data.</text>
</comment>
<dbReference type="Proteomes" id="UP000019484">
    <property type="component" value="Unassembled WGS sequence"/>
</dbReference>
<dbReference type="EMBL" id="AMWN01000007">
    <property type="protein sequence ID" value="EXJ81801.1"/>
    <property type="molecule type" value="Genomic_DNA"/>
</dbReference>
<proteinExistence type="inferred from homology"/>
<evidence type="ECO:0000256" key="4">
    <source>
        <dbReference type="ARBA" id="ARBA00023004"/>
    </source>
</evidence>
<dbReference type="OrthoDB" id="3934656at2759"/>
<dbReference type="Pfam" id="PF00067">
    <property type="entry name" value="p450"/>
    <property type="match status" value="1"/>
</dbReference>
<feature type="chain" id="PRO_5004933155" description="Cytochrome P450 oxidoreductase" evidence="6">
    <location>
        <begin position="18"/>
        <end position="498"/>
    </location>
</feature>
<dbReference type="GO" id="GO:0004497">
    <property type="term" value="F:monooxygenase activity"/>
    <property type="evidence" value="ECO:0007669"/>
    <property type="project" value="InterPro"/>
</dbReference>
<dbReference type="STRING" id="1182541.W9XXU1"/>
<comment type="similarity">
    <text evidence="2">Belongs to the cytochrome P450 family.</text>
</comment>
<dbReference type="InterPro" id="IPR002403">
    <property type="entry name" value="Cyt_P450_E_grp-IV"/>
</dbReference>
<evidence type="ECO:0000313" key="7">
    <source>
        <dbReference type="EMBL" id="EXJ81801.1"/>
    </source>
</evidence>
<keyword evidence="3 5" id="KW-0479">Metal-binding</keyword>
<keyword evidence="5" id="KW-0349">Heme</keyword>
<protein>
    <recommendedName>
        <fullName evidence="9">Cytochrome P450 oxidoreductase</fullName>
    </recommendedName>
</protein>
<dbReference type="PANTHER" id="PTHR24305:SF168">
    <property type="entry name" value="P450, PUTATIVE (EUROFUNG)-RELATED"/>
    <property type="match status" value="1"/>
</dbReference>
<organism evidence="7 8">
    <name type="scientific">Capronia coronata CBS 617.96</name>
    <dbReference type="NCBI Taxonomy" id="1182541"/>
    <lineage>
        <taxon>Eukaryota</taxon>
        <taxon>Fungi</taxon>
        <taxon>Dikarya</taxon>
        <taxon>Ascomycota</taxon>
        <taxon>Pezizomycotina</taxon>
        <taxon>Eurotiomycetes</taxon>
        <taxon>Chaetothyriomycetidae</taxon>
        <taxon>Chaetothyriales</taxon>
        <taxon>Herpotrichiellaceae</taxon>
        <taxon>Capronia</taxon>
    </lineage>
</organism>
<dbReference type="GO" id="GO:0016705">
    <property type="term" value="F:oxidoreductase activity, acting on paired donors, with incorporation or reduction of molecular oxygen"/>
    <property type="evidence" value="ECO:0007669"/>
    <property type="project" value="InterPro"/>
</dbReference>
<dbReference type="PRINTS" id="PR00465">
    <property type="entry name" value="EP450IV"/>
</dbReference>
<dbReference type="InterPro" id="IPR036396">
    <property type="entry name" value="Cyt_P450_sf"/>
</dbReference>
<dbReference type="RefSeq" id="XP_007726922.1">
    <property type="nucleotide sequence ID" value="XM_007728732.1"/>
</dbReference>
<dbReference type="InterPro" id="IPR050121">
    <property type="entry name" value="Cytochrome_P450_monoxygenase"/>
</dbReference>
<feature type="binding site" description="axial binding residue" evidence="5">
    <location>
        <position position="443"/>
    </location>
    <ligand>
        <name>heme</name>
        <dbReference type="ChEBI" id="CHEBI:30413"/>
    </ligand>
    <ligandPart>
        <name>Fe</name>
        <dbReference type="ChEBI" id="CHEBI:18248"/>
    </ligandPart>
</feature>
<dbReference type="AlphaFoldDB" id="W9XXU1"/>
<keyword evidence="6" id="KW-0732">Signal</keyword>
<evidence type="ECO:0000256" key="2">
    <source>
        <dbReference type="ARBA" id="ARBA00010617"/>
    </source>
</evidence>
<dbReference type="GeneID" id="19162721"/>
<dbReference type="Gene3D" id="1.10.630.10">
    <property type="entry name" value="Cytochrome P450"/>
    <property type="match status" value="1"/>
</dbReference>
<feature type="signal peptide" evidence="6">
    <location>
        <begin position="1"/>
        <end position="17"/>
    </location>
</feature>
<evidence type="ECO:0000313" key="8">
    <source>
        <dbReference type="Proteomes" id="UP000019484"/>
    </source>
</evidence>
<evidence type="ECO:0008006" key="9">
    <source>
        <dbReference type="Google" id="ProtNLM"/>
    </source>
</evidence>
<accession>W9XXU1</accession>
<sequence>MSLVGLAVLVVYTLVTCYRNYHKCPQFDGPFLAKISGAWLLYHTFSGKLNLHNGALLRKYGSFARISPDKVVTNDPVVLRHMSSPRSEFRRGTFYDAFSIQPPLRNVLSQKDEKLHNSLRSKLIRGYSGKDLPNLEADIDARIVDLVNLIQTESSNNKLIDFSASAQYFTLDVVTHISFSAPVGYLRQNRDVYSYISKVSDYLQVLELGANSPTIQRILDSGLMAPFRPKTTDTDGMGAMMGMASKAVAFHYAPDAKAYPDMLGSFIKHGLTQQEAESEAMVQVLGGSDSTATAIRMIMLYIITHPDVYAKCVQEIEANEHVFTASHSITSADSRKHLPYVQACIKEGMRIWPPLQALNSKLSPPGGETVNAVFIPGGIEVCHNAYTTQRRVEIYGADAEYFRPERWLEAAAEAGKPEADGKTRLARMESTLELIFGSGRFGCLGRHIALIELDKVIPVLLRNFQWAVADPSRAIESKCYGVFVQKGMWLKATPRTEY</sequence>
<evidence type="ECO:0000256" key="3">
    <source>
        <dbReference type="ARBA" id="ARBA00022723"/>
    </source>
</evidence>
<dbReference type="PANTHER" id="PTHR24305">
    <property type="entry name" value="CYTOCHROME P450"/>
    <property type="match status" value="1"/>
</dbReference>
<gene>
    <name evidence="7" type="ORF">A1O1_07866</name>
</gene>
<keyword evidence="4 5" id="KW-0408">Iron</keyword>
<dbReference type="PRINTS" id="PR00385">
    <property type="entry name" value="P450"/>
</dbReference>
<name>W9XXU1_9EURO</name>
<evidence type="ECO:0000256" key="5">
    <source>
        <dbReference type="PIRSR" id="PIRSR602403-1"/>
    </source>
</evidence>
<comment type="cofactor">
    <cofactor evidence="1 5">
        <name>heme</name>
        <dbReference type="ChEBI" id="CHEBI:30413"/>
    </cofactor>
</comment>
<dbReference type="SUPFAM" id="SSF48264">
    <property type="entry name" value="Cytochrome P450"/>
    <property type="match status" value="1"/>
</dbReference>
<dbReference type="CDD" id="cd11060">
    <property type="entry name" value="CYP57A1-like"/>
    <property type="match status" value="1"/>
</dbReference>
<keyword evidence="8" id="KW-1185">Reference proteome</keyword>
<dbReference type="HOGENOM" id="CLU_001570_14_0_1"/>
<evidence type="ECO:0000256" key="1">
    <source>
        <dbReference type="ARBA" id="ARBA00001971"/>
    </source>
</evidence>
<evidence type="ECO:0000256" key="6">
    <source>
        <dbReference type="SAM" id="SignalP"/>
    </source>
</evidence>
<dbReference type="eggNOG" id="KOG0156">
    <property type="taxonomic scope" value="Eukaryota"/>
</dbReference>
<reference evidence="7 8" key="1">
    <citation type="submission" date="2013-03" db="EMBL/GenBank/DDBJ databases">
        <title>The Genome Sequence of Capronia coronata CBS 617.96.</title>
        <authorList>
            <consortium name="The Broad Institute Genomics Platform"/>
            <person name="Cuomo C."/>
            <person name="de Hoog S."/>
            <person name="Gorbushina A."/>
            <person name="Walker B."/>
            <person name="Young S.K."/>
            <person name="Zeng Q."/>
            <person name="Gargeya S."/>
            <person name="Fitzgerald M."/>
            <person name="Haas B."/>
            <person name="Abouelleil A."/>
            <person name="Allen A.W."/>
            <person name="Alvarado L."/>
            <person name="Arachchi H.M."/>
            <person name="Berlin A.M."/>
            <person name="Chapman S.B."/>
            <person name="Gainer-Dewar J."/>
            <person name="Goldberg J."/>
            <person name="Griggs A."/>
            <person name="Gujja S."/>
            <person name="Hansen M."/>
            <person name="Howarth C."/>
            <person name="Imamovic A."/>
            <person name="Ireland A."/>
            <person name="Larimer J."/>
            <person name="McCowan C."/>
            <person name="Murphy C."/>
            <person name="Pearson M."/>
            <person name="Poon T.W."/>
            <person name="Priest M."/>
            <person name="Roberts A."/>
            <person name="Saif S."/>
            <person name="Shea T."/>
            <person name="Sisk P."/>
            <person name="Sykes S."/>
            <person name="Wortman J."/>
            <person name="Nusbaum C."/>
            <person name="Birren B."/>
        </authorList>
    </citation>
    <scope>NUCLEOTIDE SEQUENCE [LARGE SCALE GENOMIC DNA]</scope>
    <source>
        <strain evidence="7 8">CBS 617.96</strain>
    </source>
</reference>